<evidence type="ECO:0000313" key="2">
    <source>
        <dbReference type="Proteomes" id="UP000011518"/>
    </source>
</evidence>
<dbReference type="AlphaFoldDB" id="L9KGH9"/>
<reference evidence="2" key="1">
    <citation type="submission" date="2012-07" db="EMBL/GenBank/DDBJ databases">
        <title>Genome of the Chinese tree shrew, a rising model animal genetically related to primates.</title>
        <authorList>
            <person name="Zhang G."/>
            <person name="Fan Y."/>
            <person name="Yao Y."/>
            <person name="Huang Z."/>
        </authorList>
    </citation>
    <scope>NUCLEOTIDE SEQUENCE [LARGE SCALE GENOMIC DNA]</scope>
</reference>
<reference evidence="2" key="2">
    <citation type="journal article" date="2013" name="Nat. Commun.">
        <title>Genome of the Chinese tree shrew.</title>
        <authorList>
            <person name="Fan Y."/>
            <person name="Huang Z.Y."/>
            <person name="Cao C.C."/>
            <person name="Chen C.S."/>
            <person name="Chen Y.X."/>
            <person name="Fan D.D."/>
            <person name="He J."/>
            <person name="Hou H.L."/>
            <person name="Hu L."/>
            <person name="Hu X.T."/>
            <person name="Jiang X.T."/>
            <person name="Lai R."/>
            <person name="Lang Y.S."/>
            <person name="Liang B."/>
            <person name="Liao S.G."/>
            <person name="Mu D."/>
            <person name="Ma Y.Y."/>
            <person name="Niu Y.Y."/>
            <person name="Sun X.Q."/>
            <person name="Xia J.Q."/>
            <person name="Xiao J."/>
            <person name="Xiong Z.Q."/>
            <person name="Xu L."/>
            <person name="Yang L."/>
            <person name="Zhang Y."/>
            <person name="Zhao W."/>
            <person name="Zhao X.D."/>
            <person name="Zheng Y.T."/>
            <person name="Zhou J.M."/>
            <person name="Zhu Y.B."/>
            <person name="Zhang G.J."/>
            <person name="Wang J."/>
            <person name="Yao Y.G."/>
        </authorList>
    </citation>
    <scope>NUCLEOTIDE SEQUENCE [LARGE SCALE GENOMIC DNA]</scope>
</reference>
<dbReference type="EMBL" id="KB320856">
    <property type="protein sequence ID" value="ELW61783.1"/>
    <property type="molecule type" value="Genomic_DNA"/>
</dbReference>
<evidence type="ECO:0000313" key="1">
    <source>
        <dbReference type="EMBL" id="ELW61783.1"/>
    </source>
</evidence>
<accession>L9KGH9</accession>
<sequence length="115" mass="13128">MPASLEEIIKQEDMRRPARTWFKDPRTTLFSILQRDKLEQIQRYVPKTSERCRCCRCCHIPVQGCPPPPWLPHAVLSTGLQDALLLLRSRHQKACLETGTGVSLHSGPLLQEVLT</sequence>
<protein>
    <submittedName>
        <fullName evidence="1">Uncharacterized protein</fullName>
    </submittedName>
</protein>
<organism evidence="1 2">
    <name type="scientific">Tupaia chinensis</name>
    <name type="common">Chinese tree shrew</name>
    <name type="synonym">Tupaia belangeri chinensis</name>
    <dbReference type="NCBI Taxonomy" id="246437"/>
    <lineage>
        <taxon>Eukaryota</taxon>
        <taxon>Metazoa</taxon>
        <taxon>Chordata</taxon>
        <taxon>Craniata</taxon>
        <taxon>Vertebrata</taxon>
        <taxon>Euteleostomi</taxon>
        <taxon>Mammalia</taxon>
        <taxon>Eutheria</taxon>
        <taxon>Euarchontoglires</taxon>
        <taxon>Scandentia</taxon>
        <taxon>Tupaiidae</taxon>
        <taxon>Tupaia</taxon>
    </lineage>
</organism>
<dbReference type="InParanoid" id="L9KGH9"/>
<name>L9KGH9_TUPCH</name>
<gene>
    <name evidence="1" type="ORF">TREES_T100001813</name>
</gene>
<proteinExistence type="predicted"/>
<dbReference type="Proteomes" id="UP000011518">
    <property type="component" value="Unassembled WGS sequence"/>
</dbReference>
<keyword evidence="2" id="KW-1185">Reference proteome</keyword>